<reference evidence="3" key="2">
    <citation type="submission" date="2020-09" db="EMBL/GenBank/DDBJ databases">
        <authorList>
            <person name="Sun Q."/>
            <person name="Ohkuma M."/>
        </authorList>
    </citation>
    <scope>NUCLEOTIDE SEQUENCE</scope>
    <source>
        <strain evidence="3">JCM 13306</strain>
    </source>
</reference>
<dbReference type="InterPro" id="IPR017969">
    <property type="entry name" value="Heavy-metal-associated_CS"/>
</dbReference>
<accession>A0A919F6V2</accession>
<reference evidence="3" key="1">
    <citation type="journal article" date="2014" name="Int. J. Syst. Evol. Microbiol.">
        <title>Complete genome sequence of Corynebacterium casei LMG S-19264T (=DSM 44701T), isolated from a smear-ripened cheese.</title>
        <authorList>
            <consortium name="US DOE Joint Genome Institute (JGI-PGF)"/>
            <person name="Walter F."/>
            <person name="Albersmeier A."/>
            <person name="Kalinowski J."/>
            <person name="Ruckert C."/>
        </authorList>
    </citation>
    <scope>NUCLEOTIDE SEQUENCE</scope>
    <source>
        <strain evidence="3">JCM 13306</strain>
    </source>
</reference>
<evidence type="ECO:0000313" key="4">
    <source>
        <dbReference type="Proteomes" id="UP000623958"/>
    </source>
</evidence>
<evidence type="ECO:0000259" key="2">
    <source>
        <dbReference type="PROSITE" id="PS50846"/>
    </source>
</evidence>
<keyword evidence="1" id="KW-0479">Metal-binding</keyword>
<evidence type="ECO:0000313" key="3">
    <source>
        <dbReference type="EMBL" id="GHH51515.1"/>
    </source>
</evidence>
<dbReference type="CDD" id="cd00371">
    <property type="entry name" value="HMA"/>
    <property type="match status" value="1"/>
</dbReference>
<dbReference type="RefSeq" id="WP_434028916.1">
    <property type="nucleotide sequence ID" value="NZ_BNBA01000008.1"/>
</dbReference>
<dbReference type="SUPFAM" id="SSF55008">
    <property type="entry name" value="HMA, heavy metal-associated domain"/>
    <property type="match status" value="1"/>
</dbReference>
<protein>
    <recommendedName>
        <fullName evidence="2">HMA domain-containing protein</fullName>
    </recommendedName>
</protein>
<dbReference type="InterPro" id="IPR036163">
    <property type="entry name" value="HMA_dom_sf"/>
</dbReference>
<sequence>MIAYTIENMTCGGCVRHVTRAVQAVAPEAKVEADLPSHTVRIETSADEAAIRRALADAGYPPK</sequence>
<name>A0A919F6V2_9XANT</name>
<organism evidence="3 4">
    <name type="scientific">Xanthomonas boreopolis</name>
    <dbReference type="NCBI Taxonomy" id="86183"/>
    <lineage>
        <taxon>Bacteria</taxon>
        <taxon>Pseudomonadati</taxon>
        <taxon>Pseudomonadota</taxon>
        <taxon>Gammaproteobacteria</taxon>
        <taxon>Lysobacterales</taxon>
        <taxon>Lysobacteraceae</taxon>
        <taxon>Xanthomonas</taxon>
    </lineage>
</organism>
<dbReference type="GO" id="GO:0046872">
    <property type="term" value="F:metal ion binding"/>
    <property type="evidence" value="ECO:0007669"/>
    <property type="project" value="UniProtKB-KW"/>
</dbReference>
<dbReference type="Pfam" id="PF00403">
    <property type="entry name" value="HMA"/>
    <property type="match status" value="1"/>
</dbReference>
<dbReference type="InterPro" id="IPR006121">
    <property type="entry name" value="HMA_dom"/>
</dbReference>
<dbReference type="AlphaFoldDB" id="A0A919F6V2"/>
<comment type="caution">
    <text evidence="3">The sequence shown here is derived from an EMBL/GenBank/DDBJ whole genome shotgun (WGS) entry which is preliminary data.</text>
</comment>
<dbReference type="PROSITE" id="PS50846">
    <property type="entry name" value="HMA_2"/>
    <property type="match status" value="1"/>
</dbReference>
<keyword evidence="4" id="KW-1185">Reference proteome</keyword>
<dbReference type="PROSITE" id="PS01047">
    <property type="entry name" value="HMA_1"/>
    <property type="match status" value="1"/>
</dbReference>
<dbReference type="EMBL" id="BNBA01000008">
    <property type="protein sequence ID" value="GHH51515.1"/>
    <property type="molecule type" value="Genomic_DNA"/>
</dbReference>
<evidence type="ECO:0000256" key="1">
    <source>
        <dbReference type="ARBA" id="ARBA00022723"/>
    </source>
</evidence>
<feature type="domain" description="HMA" evidence="2">
    <location>
        <begin position="1"/>
        <end position="63"/>
    </location>
</feature>
<dbReference type="Gene3D" id="3.30.70.100">
    <property type="match status" value="1"/>
</dbReference>
<gene>
    <name evidence="3" type="ORF">GCM10009090_13920</name>
</gene>
<proteinExistence type="predicted"/>
<dbReference type="Proteomes" id="UP000623958">
    <property type="component" value="Unassembled WGS sequence"/>
</dbReference>